<sequence length="244" mass="27785">MNRPYGYPPAVDERDALIQTNMPLVQLVVERLRAQVPGFVSRDDMVSAAMVGLLDAASRFDPTRGILFKTFAERRIRGAIFDEIRKMDWFSRSLREKHSRIGRAICSLEQRLARPPEDAEVAAELDMSLAEYHDLLTQVCHLGCVSLHETLDEQDEGRAFLDLLTDDSPSVEQRLEESQLADELASLLKTLTEKERLVISLYYYEELSQKEIAEVLQLTEGRISQLHSQALIKLKSKLTRSGPR</sequence>
<dbReference type="PIRSF" id="PIRSF000770">
    <property type="entry name" value="RNA_pol_sigma-SigE/K"/>
    <property type="match status" value="1"/>
</dbReference>
<dbReference type="STRING" id="57664.SAMN05661003_10658"/>
<dbReference type="Pfam" id="PF04545">
    <property type="entry name" value="Sigma70_r4"/>
    <property type="match status" value="1"/>
</dbReference>
<evidence type="ECO:0000259" key="5">
    <source>
        <dbReference type="PROSITE" id="PS00716"/>
    </source>
</evidence>
<evidence type="ECO:0000313" key="7">
    <source>
        <dbReference type="Proteomes" id="UP000243205"/>
    </source>
</evidence>
<dbReference type="PROSITE" id="PS00716">
    <property type="entry name" value="SIGMA70_2"/>
    <property type="match status" value="1"/>
</dbReference>
<dbReference type="NCBIfam" id="NF005413">
    <property type="entry name" value="PRK06986.1"/>
    <property type="match status" value="1"/>
</dbReference>
<reference evidence="7" key="1">
    <citation type="submission" date="2016-10" db="EMBL/GenBank/DDBJ databases">
        <authorList>
            <person name="Varghese N."/>
            <person name="Submissions S."/>
        </authorList>
    </citation>
    <scope>NUCLEOTIDE SEQUENCE [LARGE SCALE GENOMIC DNA]</scope>
    <source>
        <strain evidence="7">DSM 8987</strain>
    </source>
</reference>
<protein>
    <submittedName>
        <fullName evidence="6">RNA polymerase, sigma 28 subunit, SigD/FliA/WhiG</fullName>
    </submittedName>
</protein>
<dbReference type="InterPro" id="IPR013324">
    <property type="entry name" value="RNA_pol_sigma_r3/r4-like"/>
</dbReference>
<dbReference type="AlphaFoldDB" id="A0A1G7BI76"/>
<dbReference type="PRINTS" id="PR00046">
    <property type="entry name" value="SIGMA70FCT"/>
</dbReference>
<dbReference type="SUPFAM" id="SSF88659">
    <property type="entry name" value="Sigma3 and sigma4 domains of RNA polymerase sigma factors"/>
    <property type="match status" value="2"/>
</dbReference>
<dbReference type="InterPro" id="IPR013325">
    <property type="entry name" value="RNA_pol_sigma_r2"/>
</dbReference>
<organism evidence="6 7">
    <name type="scientific">Desulfuromonas thiophila</name>
    <dbReference type="NCBI Taxonomy" id="57664"/>
    <lineage>
        <taxon>Bacteria</taxon>
        <taxon>Pseudomonadati</taxon>
        <taxon>Thermodesulfobacteriota</taxon>
        <taxon>Desulfuromonadia</taxon>
        <taxon>Desulfuromonadales</taxon>
        <taxon>Desulfuromonadaceae</taxon>
        <taxon>Desulfuromonas</taxon>
    </lineage>
</organism>
<evidence type="ECO:0000256" key="3">
    <source>
        <dbReference type="ARBA" id="ARBA00023125"/>
    </source>
</evidence>
<dbReference type="InterPro" id="IPR000943">
    <property type="entry name" value="RNA_pol_sigma70"/>
</dbReference>
<dbReference type="InterPro" id="IPR007624">
    <property type="entry name" value="RNA_pol_sigma70_r3"/>
</dbReference>
<dbReference type="CDD" id="cd06171">
    <property type="entry name" value="Sigma70_r4"/>
    <property type="match status" value="1"/>
</dbReference>
<dbReference type="InterPro" id="IPR007630">
    <property type="entry name" value="RNA_pol_sigma70_r4"/>
</dbReference>
<dbReference type="Gene3D" id="1.20.140.160">
    <property type="match status" value="1"/>
</dbReference>
<dbReference type="InterPro" id="IPR007627">
    <property type="entry name" value="RNA_pol_sigma70_r2"/>
</dbReference>
<accession>A0A1G7BI76</accession>
<dbReference type="GO" id="GO:0016987">
    <property type="term" value="F:sigma factor activity"/>
    <property type="evidence" value="ECO:0007669"/>
    <property type="project" value="UniProtKB-KW"/>
</dbReference>
<dbReference type="GO" id="GO:0006352">
    <property type="term" value="P:DNA-templated transcription initiation"/>
    <property type="evidence" value="ECO:0007669"/>
    <property type="project" value="InterPro"/>
</dbReference>
<evidence type="ECO:0000256" key="4">
    <source>
        <dbReference type="ARBA" id="ARBA00023163"/>
    </source>
</evidence>
<dbReference type="Proteomes" id="UP000243205">
    <property type="component" value="Unassembled WGS sequence"/>
</dbReference>
<keyword evidence="4" id="KW-0804">Transcription</keyword>
<gene>
    <name evidence="6" type="ORF">SAMN05661003_10658</name>
</gene>
<keyword evidence="7" id="KW-1185">Reference proteome</keyword>
<dbReference type="RefSeq" id="WP_092077966.1">
    <property type="nucleotide sequence ID" value="NZ_CALFZY010000006.1"/>
</dbReference>
<evidence type="ECO:0000256" key="2">
    <source>
        <dbReference type="ARBA" id="ARBA00023082"/>
    </source>
</evidence>
<dbReference type="EMBL" id="FNAQ01000006">
    <property type="protein sequence ID" value="SDE26818.1"/>
    <property type="molecule type" value="Genomic_DNA"/>
</dbReference>
<keyword evidence="1" id="KW-0805">Transcription regulation</keyword>
<evidence type="ECO:0000313" key="6">
    <source>
        <dbReference type="EMBL" id="SDE26818.1"/>
    </source>
</evidence>
<dbReference type="Gene3D" id="1.10.1740.10">
    <property type="match status" value="1"/>
</dbReference>
<dbReference type="PANTHER" id="PTHR30385:SF7">
    <property type="entry name" value="RNA POLYMERASE SIGMA FACTOR FLIA"/>
    <property type="match status" value="1"/>
</dbReference>
<keyword evidence="2" id="KW-0731">Sigma factor</keyword>
<dbReference type="InterPro" id="IPR014284">
    <property type="entry name" value="RNA_pol_sigma-70_dom"/>
</dbReference>
<dbReference type="PANTHER" id="PTHR30385">
    <property type="entry name" value="SIGMA FACTOR F FLAGELLAR"/>
    <property type="match status" value="1"/>
</dbReference>
<dbReference type="SUPFAM" id="SSF88946">
    <property type="entry name" value="Sigma2 domain of RNA polymerase sigma factors"/>
    <property type="match status" value="1"/>
</dbReference>
<dbReference type="OrthoDB" id="9799825at2"/>
<dbReference type="Pfam" id="PF04542">
    <property type="entry name" value="Sigma70_r2"/>
    <property type="match status" value="1"/>
</dbReference>
<dbReference type="NCBIfam" id="TIGR02479">
    <property type="entry name" value="FliA_WhiG"/>
    <property type="match status" value="1"/>
</dbReference>
<dbReference type="Pfam" id="PF04539">
    <property type="entry name" value="Sigma70_r3"/>
    <property type="match status" value="1"/>
</dbReference>
<dbReference type="GO" id="GO:0003677">
    <property type="term" value="F:DNA binding"/>
    <property type="evidence" value="ECO:0007669"/>
    <property type="project" value="UniProtKB-KW"/>
</dbReference>
<proteinExistence type="predicted"/>
<name>A0A1G7BI76_9BACT</name>
<evidence type="ECO:0000256" key="1">
    <source>
        <dbReference type="ARBA" id="ARBA00023015"/>
    </source>
</evidence>
<dbReference type="GO" id="GO:0003899">
    <property type="term" value="F:DNA-directed RNA polymerase activity"/>
    <property type="evidence" value="ECO:0007669"/>
    <property type="project" value="InterPro"/>
</dbReference>
<dbReference type="InterPro" id="IPR012845">
    <property type="entry name" value="RNA_pol_sigma_FliA_WhiG"/>
</dbReference>
<feature type="domain" description="RNA polymerase sigma-70" evidence="5">
    <location>
        <begin position="208"/>
        <end position="234"/>
    </location>
</feature>
<keyword evidence="3" id="KW-0238">DNA-binding</keyword>
<dbReference type="NCBIfam" id="TIGR02937">
    <property type="entry name" value="sigma70-ECF"/>
    <property type="match status" value="1"/>
</dbReference>